<evidence type="ECO:0000256" key="6">
    <source>
        <dbReference type="RuleBase" id="RU361185"/>
    </source>
</evidence>
<dbReference type="FunFam" id="3.20.20.80:FF:000053">
    <property type="entry name" value="Alpha-xylosidase YicI"/>
    <property type="match status" value="1"/>
</dbReference>
<protein>
    <recommendedName>
        <fullName evidence="5">alpha-D-xyloside xylohydrolase</fullName>
        <ecNumber evidence="5">3.2.1.177</ecNumber>
    </recommendedName>
</protein>
<evidence type="ECO:0000259" key="10">
    <source>
        <dbReference type="Pfam" id="PF21365"/>
    </source>
</evidence>
<evidence type="ECO:0000256" key="7">
    <source>
        <dbReference type="SAM" id="MobiDB-lite"/>
    </source>
</evidence>
<dbReference type="PANTHER" id="PTHR43053">
    <property type="entry name" value="GLYCOSIDASE FAMILY 31"/>
    <property type="match status" value="1"/>
</dbReference>
<dbReference type="InterPro" id="IPR000322">
    <property type="entry name" value="Glyco_hydro_31_TIM"/>
</dbReference>
<evidence type="ECO:0000259" key="9">
    <source>
        <dbReference type="Pfam" id="PF13802"/>
    </source>
</evidence>
<dbReference type="InterPro" id="IPR050985">
    <property type="entry name" value="Alpha-glycosidase_related"/>
</dbReference>
<reference evidence="11" key="1">
    <citation type="submission" date="2023-10" db="EMBL/GenBank/DDBJ databases">
        <authorList>
            <person name="Noh H."/>
        </authorList>
    </citation>
    <scope>NUCLEOTIDE SEQUENCE</scope>
    <source>
        <strain evidence="11">DUCC4014</strain>
    </source>
</reference>
<evidence type="ECO:0000256" key="5">
    <source>
        <dbReference type="ARBA" id="ARBA00066962"/>
    </source>
</evidence>
<dbReference type="InterPro" id="IPR017853">
    <property type="entry name" value="GH"/>
</dbReference>
<dbReference type="EMBL" id="CP086717">
    <property type="protein sequence ID" value="WOO82666.1"/>
    <property type="molecule type" value="Genomic_DNA"/>
</dbReference>
<feature type="domain" description="Glycosyl hydrolase family 31 C-terminal" evidence="10">
    <location>
        <begin position="633"/>
        <end position="717"/>
    </location>
</feature>
<dbReference type="CDD" id="cd14752">
    <property type="entry name" value="GH31_N"/>
    <property type="match status" value="1"/>
</dbReference>
<keyword evidence="2 6" id="KW-0378">Hydrolase</keyword>
<dbReference type="InterPro" id="IPR048395">
    <property type="entry name" value="Glyco_hydro_31_C"/>
</dbReference>
<dbReference type="InterPro" id="IPR013780">
    <property type="entry name" value="Glyco_hydro_b"/>
</dbReference>
<dbReference type="GO" id="GO:0061634">
    <property type="term" value="F:alpha-D-xyloside xylohydrolase"/>
    <property type="evidence" value="ECO:0007669"/>
    <property type="project" value="UniProtKB-EC"/>
</dbReference>
<gene>
    <name evidence="11" type="primary">yicI_1</name>
    <name evidence="11" type="ORF">LOC62_04G006148</name>
</gene>
<comment type="catalytic activity">
    <reaction evidence="4">
        <text>Hydrolysis of terminal, non-reducing alpha-D-xylose residues with release of alpha-D-xylose.</text>
        <dbReference type="EC" id="3.2.1.177"/>
    </reaction>
</comment>
<dbReference type="SUPFAM" id="SSF51445">
    <property type="entry name" value="(Trans)glycosidases"/>
    <property type="match status" value="1"/>
</dbReference>
<dbReference type="EC" id="3.2.1.177" evidence="5"/>
<feature type="compositionally biased region" description="Polar residues" evidence="7">
    <location>
        <begin position="98"/>
        <end position="107"/>
    </location>
</feature>
<evidence type="ECO:0000256" key="3">
    <source>
        <dbReference type="ARBA" id="ARBA00023295"/>
    </source>
</evidence>
<evidence type="ECO:0000256" key="4">
    <source>
        <dbReference type="ARBA" id="ARBA00052064"/>
    </source>
</evidence>
<dbReference type="Gene3D" id="2.60.40.1760">
    <property type="entry name" value="glycosyl hydrolase (family 31)"/>
    <property type="match status" value="1"/>
</dbReference>
<name>A0AAF0YDT7_9TREE</name>
<feature type="domain" description="Glycoside hydrolase family 31 TIM barrel" evidence="8">
    <location>
        <begin position="308"/>
        <end position="623"/>
    </location>
</feature>
<dbReference type="Pfam" id="PF01055">
    <property type="entry name" value="Glyco_hydro_31_2nd"/>
    <property type="match status" value="1"/>
</dbReference>
<feature type="region of interest" description="Disordered" evidence="7">
    <location>
        <begin position="74"/>
        <end position="107"/>
    </location>
</feature>
<dbReference type="GO" id="GO:0005975">
    <property type="term" value="P:carbohydrate metabolic process"/>
    <property type="evidence" value="ECO:0007669"/>
    <property type="project" value="InterPro"/>
</dbReference>
<evidence type="ECO:0000313" key="12">
    <source>
        <dbReference type="Proteomes" id="UP000827549"/>
    </source>
</evidence>
<dbReference type="AlphaFoldDB" id="A0AAF0YDT7"/>
<keyword evidence="12" id="KW-1185">Reference proteome</keyword>
<dbReference type="Gene3D" id="2.60.40.1180">
    <property type="entry name" value="Golgi alpha-mannosidase II"/>
    <property type="match status" value="1"/>
</dbReference>
<evidence type="ECO:0000256" key="1">
    <source>
        <dbReference type="ARBA" id="ARBA00007806"/>
    </source>
</evidence>
<feature type="domain" description="Glycoside hydrolase family 31 N-terminal" evidence="9">
    <location>
        <begin position="58"/>
        <end position="265"/>
    </location>
</feature>
<dbReference type="PANTHER" id="PTHR43053:SF4">
    <property type="entry name" value="MYOGENESIS-REGULATING GLYCOSIDASE"/>
    <property type="match status" value="1"/>
</dbReference>
<dbReference type="NCBIfam" id="NF007940">
    <property type="entry name" value="PRK10658.1"/>
    <property type="match status" value="1"/>
</dbReference>
<evidence type="ECO:0000259" key="8">
    <source>
        <dbReference type="Pfam" id="PF01055"/>
    </source>
</evidence>
<evidence type="ECO:0000313" key="11">
    <source>
        <dbReference type="EMBL" id="WOO82666.1"/>
    </source>
</evidence>
<keyword evidence="3 6" id="KW-0326">Glycosidase</keyword>
<accession>A0AAF0YDT7</accession>
<proteinExistence type="inferred from homology"/>
<dbReference type="Pfam" id="PF13802">
    <property type="entry name" value="Gal_mutarotas_2"/>
    <property type="match status" value="1"/>
</dbReference>
<dbReference type="Gene3D" id="3.20.20.80">
    <property type="entry name" value="Glycosidases"/>
    <property type="match status" value="1"/>
</dbReference>
<dbReference type="GeneID" id="87809375"/>
<dbReference type="Proteomes" id="UP000827549">
    <property type="component" value="Chromosome 4"/>
</dbReference>
<dbReference type="SUPFAM" id="SSF51011">
    <property type="entry name" value="Glycosyl hydrolase domain"/>
    <property type="match status" value="1"/>
</dbReference>
<evidence type="ECO:0000256" key="2">
    <source>
        <dbReference type="ARBA" id="ARBA00022801"/>
    </source>
</evidence>
<organism evidence="11 12">
    <name type="scientific">Vanrija pseudolonga</name>
    <dbReference type="NCBI Taxonomy" id="143232"/>
    <lineage>
        <taxon>Eukaryota</taxon>
        <taxon>Fungi</taxon>
        <taxon>Dikarya</taxon>
        <taxon>Basidiomycota</taxon>
        <taxon>Agaricomycotina</taxon>
        <taxon>Tremellomycetes</taxon>
        <taxon>Trichosporonales</taxon>
        <taxon>Trichosporonaceae</taxon>
        <taxon>Vanrija</taxon>
    </lineage>
</organism>
<dbReference type="InterPro" id="IPR011013">
    <property type="entry name" value="Gal_mutarotase_sf_dom"/>
</dbReference>
<comment type="similarity">
    <text evidence="1 6">Belongs to the glycosyl hydrolase 31 family.</text>
</comment>
<dbReference type="GO" id="GO:0030246">
    <property type="term" value="F:carbohydrate binding"/>
    <property type="evidence" value="ECO:0007669"/>
    <property type="project" value="InterPro"/>
</dbReference>
<dbReference type="SUPFAM" id="SSF74650">
    <property type="entry name" value="Galactose mutarotase-like"/>
    <property type="match status" value="1"/>
</dbReference>
<sequence>MKVTEGTRWRAGLPGVTWKAGIEVSQIVKETPDELQFLVSPQHVAHRAHTVNSGVITVTVSSPLDDVIKVRIDHHSGRKDPGPNFELFPDGAPDAPKTSVSRPTKQSIKFTSGKLSVNVNTAPNEYGMEFVDATNADEPKVLTSVGPQDTSFADVPYRFTLGQESEQSRLTTENDTLPRQNGNFMLEGRSEALVRYMLNDFSLVVGETIYGLGERFGTFVKNGQVVGMFNDDHACHSHKTYKNIPFYLSSRGFGVFVNHPEEVEYEIGRGYNSKIGVSVRGERLEYFIIGGGSAKAALQNYVRMVGRPALPPAWTFGLYLTTSFTTSYDEATVSHFLQKMQDNDCPVRVFHLDCFWMEAYDWCSFRWDPVAFPNPRKYLADIKAKFGVKICAWVNPYISQRTHLFQEGMDKGYFVKRTDGSVWQWDWWQPGMAVVDFSNPEAYKWYAGLIRELLDTGVDTVKTDFGERSPHKDVTFHDGSDPRKMHNYYSYLYNKCVWDVIEEKYGKHEAALWARSATAGGQRFPIHWGGDPYSTWEGMAETLRGGLSLGLSGFSFWSHDIGGFRGSPDPVLFCRWVAFGLFSSHSRLHGCDSYRVPWDFGDEAVRITSKMTHEKMRLMPYIFGASLQAHETGLPLMRAMVLEFPDDLTAPTLDKQFMLGDSLLVAPVFGNTAQFYIPEGRWTNYWTGETIDGPRWVQEKDYPLDEIPLYVRPGSVLLLGPEKIGVPDYDYTSVGLEVRAFEVEEEVTVRVPAATGGKWAGSVTVAPGGKVAATGVKIAQRVTNGH</sequence>
<dbReference type="CDD" id="cd06593">
    <property type="entry name" value="GH31_xylosidase_YicI"/>
    <property type="match status" value="1"/>
</dbReference>
<dbReference type="Pfam" id="PF21365">
    <property type="entry name" value="Glyco_hydro_31_3rd"/>
    <property type="match status" value="1"/>
</dbReference>
<dbReference type="InterPro" id="IPR025887">
    <property type="entry name" value="Glyco_hydro_31_N_dom"/>
</dbReference>
<dbReference type="RefSeq" id="XP_062628698.1">
    <property type="nucleotide sequence ID" value="XM_062772714.1"/>
</dbReference>